<keyword evidence="16" id="KW-1185">Reference proteome</keyword>
<reference evidence="15 16" key="1">
    <citation type="journal article" date="2010" name="PLoS Biol.">
        <title>Multi-platform next-generation sequencing of the domestic turkey (Meleagris gallopavo): genome assembly and analysis.</title>
        <authorList>
            <person name="Dalloul R.A."/>
            <person name="Long J.A."/>
            <person name="Zimin A.V."/>
            <person name="Aslam L."/>
            <person name="Beal K."/>
            <person name="Blomberg L.A."/>
            <person name="Bouffard P."/>
            <person name="Burt D.W."/>
            <person name="Crasta O."/>
            <person name="Crooijmans R.P."/>
            <person name="Cooper K."/>
            <person name="Coulombe R.A."/>
            <person name="De S."/>
            <person name="Delany M.E."/>
            <person name="Dodgson J.B."/>
            <person name="Dong J.J."/>
            <person name="Evans C."/>
            <person name="Frederickson K.M."/>
            <person name="Flicek P."/>
            <person name="Florea L."/>
            <person name="Folkerts O."/>
            <person name="Groenen M.A."/>
            <person name="Harkins T.T."/>
            <person name="Herrero J."/>
            <person name="Hoffmann S."/>
            <person name="Megens H.J."/>
            <person name="Jiang A."/>
            <person name="de Jong P."/>
            <person name="Kaiser P."/>
            <person name="Kim H."/>
            <person name="Kim K.W."/>
            <person name="Kim S."/>
            <person name="Langenberger D."/>
            <person name="Lee M.K."/>
            <person name="Lee T."/>
            <person name="Mane S."/>
            <person name="Marcais G."/>
            <person name="Marz M."/>
            <person name="McElroy A.P."/>
            <person name="Modise T."/>
            <person name="Nefedov M."/>
            <person name="Notredame C."/>
            <person name="Paton I.R."/>
            <person name="Payne W.S."/>
            <person name="Pertea G."/>
            <person name="Prickett D."/>
            <person name="Puiu D."/>
            <person name="Qioa D."/>
            <person name="Raineri E."/>
            <person name="Ruffier M."/>
            <person name="Salzberg S.L."/>
            <person name="Schatz M.C."/>
            <person name="Scheuring C."/>
            <person name="Schmidt C.J."/>
            <person name="Schroeder S."/>
            <person name="Searle S.M."/>
            <person name="Smith E.J."/>
            <person name="Smith J."/>
            <person name="Sonstegard T.S."/>
            <person name="Stadler P.F."/>
            <person name="Tafer H."/>
            <person name="Tu Z.J."/>
            <person name="Van Tassell C.P."/>
            <person name="Vilella A.J."/>
            <person name="Williams K.P."/>
            <person name="Yorke J.A."/>
            <person name="Zhang L."/>
            <person name="Zhang H.B."/>
            <person name="Zhang X."/>
            <person name="Zhang Y."/>
            <person name="Reed K.M."/>
        </authorList>
    </citation>
    <scope>NUCLEOTIDE SEQUENCE [LARGE SCALE GENOMIC DNA]</scope>
</reference>
<keyword evidence="13" id="KW-0449">Lipoprotein</keyword>
<dbReference type="Bgee" id="ENSMGAG00000016130">
    <property type="expression patterns" value="Expressed in testis and 1 other cell type or tissue"/>
</dbReference>
<dbReference type="PANTHER" id="PTHR10424">
    <property type="entry name" value="VIRAL ENVELOPE PROTEIN"/>
    <property type="match status" value="1"/>
</dbReference>
<keyword evidence="4" id="KW-1032">Host cell membrane</keyword>
<evidence type="ECO:0000256" key="4">
    <source>
        <dbReference type="ARBA" id="ARBA00022511"/>
    </source>
</evidence>
<dbReference type="Ensembl" id="ENSMGAT00000018044.2">
    <property type="protein sequence ID" value="ENSMGAP00000017070.2"/>
    <property type="gene ID" value="ENSMGAG00000016130.2"/>
</dbReference>
<evidence type="ECO:0000256" key="11">
    <source>
        <dbReference type="ARBA" id="ARBA00023157"/>
    </source>
</evidence>
<gene>
    <name evidence="15" type="primary">LOC104911559</name>
</gene>
<accession>G1NS62</accession>
<evidence type="ECO:0000256" key="12">
    <source>
        <dbReference type="ARBA" id="ARBA00023180"/>
    </source>
</evidence>
<keyword evidence="11" id="KW-1015">Disulfide bond</keyword>
<reference evidence="15" key="3">
    <citation type="submission" date="2025-09" db="UniProtKB">
        <authorList>
            <consortium name="Ensembl"/>
        </authorList>
    </citation>
    <scope>IDENTIFICATION</scope>
</reference>
<evidence type="ECO:0000256" key="2">
    <source>
        <dbReference type="ARBA" id="ARBA00004531"/>
    </source>
</evidence>
<keyword evidence="6 14" id="KW-0812">Transmembrane</keyword>
<keyword evidence="7" id="KW-1043">Host membrane</keyword>
<evidence type="ECO:0000256" key="9">
    <source>
        <dbReference type="ARBA" id="ARBA00023136"/>
    </source>
</evidence>
<sequence>MFKGIVQPDCQALQCNPVTIIISKADSLVNITFGIGINIRGKDPVARFRIAVWDSLPDHTQNVQDKKKGVKNLPKNPAAVAIREIKDLRQTFEIETGYGDVNAWVEWIKYTVQSLNRSSCYACAPGRPVAQVVPLPLGWTKDSQGMQCMIALYQEKTAWGNEACKSLSLLFPPISEMDVKIPPAFSLAIGNHTACLSRQGVKATRPIGNFSLCSETLDVTKDLAGNYSRLGIPRADLWWYCGGKILQSTLPSNWGGTCALVQLLAIPFTLAFEKDLLHTHKRDKRSLGVSFDDDAIYIDSIGVPSGVSDEFKARNQIAAGFESLFWRVTINKNVDRISYIYYNQQRFINYTKEAKKGIAEQLNATNRMAWENRIALDRILAEKGCVCAMLGTHCCTFIPNNTVPDGTITKALWGLTTLANELAENSGIDNSLTGWLESRFGKWKEMIVSIFTSLIVVAGVLTAISCCIIPYVKGLVQRLIETALLKQTIMEPPPYSDKMMVLEEMENEESEEEVFRIVP</sequence>
<evidence type="ECO:0000256" key="5">
    <source>
        <dbReference type="ARBA" id="ARBA00022581"/>
    </source>
</evidence>
<evidence type="ECO:0000256" key="8">
    <source>
        <dbReference type="ARBA" id="ARBA00022989"/>
    </source>
</evidence>
<evidence type="ECO:0008006" key="17">
    <source>
        <dbReference type="Google" id="ProtNLM"/>
    </source>
</evidence>
<dbReference type="Proteomes" id="UP000001645">
    <property type="component" value="Chromosome 6"/>
</dbReference>
<keyword evidence="9 14" id="KW-0472">Membrane</keyword>
<dbReference type="Gene3D" id="1.10.287.210">
    <property type="match status" value="1"/>
</dbReference>
<feature type="transmembrane region" description="Helical" evidence="14">
    <location>
        <begin position="447"/>
        <end position="472"/>
    </location>
</feature>
<reference evidence="15" key="2">
    <citation type="submission" date="2025-08" db="UniProtKB">
        <authorList>
            <consortium name="Ensembl"/>
        </authorList>
    </citation>
    <scope>IDENTIFICATION</scope>
</reference>
<evidence type="ECO:0000256" key="1">
    <source>
        <dbReference type="ARBA" id="ARBA00004402"/>
    </source>
</evidence>
<dbReference type="PANTHER" id="PTHR10424:SF81">
    <property type="entry name" value="ERVV2 PROTEIN"/>
    <property type="match status" value="1"/>
</dbReference>
<keyword evidence="10" id="KW-0564">Palmitate</keyword>
<comment type="subcellular location">
    <subcellularLocation>
        <location evidence="1">Host cell membrane</location>
        <topology evidence="1">Single-pass type I membrane protein</topology>
    </subcellularLocation>
    <subcellularLocation>
        <location evidence="2">Host endomembrane system</location>
        <topology evidence="2">Peripheral membrane protein</topology>
    </subcellularLocation>
    <subcellularLocation>
        <location evidence="3">Virion membrane</location>
        <topology evidence="3">Single-pass type I membrane protein</topology>
    </subcellularLocation>
</comment>
<keyword evidence="12" id="KW-0325">Glycoprotein</keyword>
<dbReference type="InParanoid" id="G1NS62"/>
<keyword evidence="8 14" id="KW-1133">Transmembrane helix</keyword>
<evidence type="ECO:0000256" key="13">
    <source>
        <dbReference type="ARBA" id="ARBA00023288"/>
    </source>
</evidence>
<keyword evidence="5" id="KW-0945">Host-virus interaction</keyword>
<evidence type="ECO:0000313" key="16">
    <source>
        <dbReference type="Proteomes" id="UP000001645"/>
    </source>
</evidence>
<evidence type="ECO:0000256" key="14">
    <source>
        <dbReference type="SAM" id="Phobius"/>
    </source>
</evidence>
<dbReference type="InterPro" id="IPR018154">
    <property type="entry name" value="TLV/ENV_coat_polyprotein"/>
</dbReference>
<name>G1NS62_MELGA</name>
<evidence type="ECO:0000313" key="15">
    <source>
        <dbReference type="Ensembl" id="ENSMGAP00000017070.2"/>
    </source>
</evidence>
<evidence type="ECO:0000256" key="10">
    <source>
        <dbReference type="ARBA" id="ARBA00023139"/>
    </source>
</evidence>
<dbReference type="HOGENOM" id="CLU_075712_0_0_1"/>
<dbReference type="GeneTree" id="ENSGT00530000064449"/>
<evidence type="ECO:0000256" key="3">
    <source>
        <dbReference type="ARBA" id="ARBA00004563"/>
    </source>
</evidence>
<proteinExistence type="predicted"/>
<evidence type="ECO:0000256" key="6">
    <source>
        <dbReference type="ARBA" id="ARBA00022692"/>
    </source>
</evidence>
<dbReference type="SUPFAM" id="SSF58069">
    <property type="entry name" value="Virus ectodomain"/>
    <property type="match status" value="1"/>
</dbReference>
<dbReference type="AlphaFoldDB" id="G1NS62"/>
<protein>
    <recommendedName>
        <fullName evidence="17">Envelope polyprotein</fullName>
    </recommendedName>
</protein>
<evidence type="ECO:0000256" key="7">
    <source>
        <dbReference type="ARBA" id="ARBA00022870"/>
    </source>
</evidence>
<organism evidence="15 16">
    <name type="scientific">Meleagris gallopavo</name>
    <name type="common">Wild turkey</name>
    <dbReference type="NCBI Taxonomy" id="9103"/>
    <lineage>
        <taxon>Eukaryota</taxon>
        <taxon>Metazoa</taxon>
        <taxon>Chordata</taxon>
        <taxon>Craniata</taxon>
        <taxon>Vertebrata</taxon>
        <taxon>Euteleostomi</taxon>
        <taxon>Archelosauria</taxon>
        <taxon>Archosauria</taxon>
        <taxon>Dinosauria</taxon>
        <taxon>Saurischia</taxon>
        <taxon>Theropoda</taxon>
        <taxon>Coelurosauria</taxon>
        <taxon>Aves</taxon>
        <taxon>Neognathae</taxon>
        <taxon>Galloanserae</taxon>
        <taxon>Galliformes</taxon>
        <taxon>Phasianidae</taxon>
        <taxon>Meleagridinae</taxon>
        <taxon>Meleagris</taxon>
    </lineage>
</organism>